<proteinExistence type="predicted"/>
<name>A0A5P2GGH7_STRSO</name>
<organism evidence="1">
    <name type="scientific">Streptomyces seoulensis</name>
    <dbReference type="NCBI Taxonomy" id="73044"/>
    <lineage>
        <taxon>Bacteria</taxon>
        <taxon>Bacillati</taxon>
        <taxon>Actinomycetota</taxon>
        <taxon>Actinomycetes</taxon>
        <taxon>Kitasatosporales</taxon>
        <taxon>Streptomycetaceae</taxon>
        <taxon>Streptomyces</taxon>
    </lineage>
</organism>
<evidence type="ECO:0000313" key="1">
    <source>
        <dbReference type="EMBL" id="QES95487.1"/>
    </source>
</evidence>
<reference evidence="1" key="1">
    <citation type="submission" date="2019-03" db="EMBL/GenBank/DDBJ databases">
        <title>Discovery of unique skeleton ansamycins by genome mining and heterologous expression of a silent ansamycin biosynthetic gene cluster.</title>
        <authorList>
            <person name="Liu S."/>
        </authorList>
    </citation>
    <scope>NUCLEOTIDE SEQUENCE</scope>
    <source>
        <strain evidence="1">A01</strain>
    </source>
</reference>
<dbReference type="SUPFAM" id="SSF47336">
    <property type="entry name" value="ACP-like"/>
    <property type="match status" value="1"/>
</dbReference>
<dbReference type="InterPro" id="IPR036736">
    <property type="entry name" value="ACP-like_sf"/>
</dbReference>
<dbReference type="AlphaFoldDB" id="A0A5P2GGH7"/>
<protein>
    <submittedName>
        <fullName evidence="1">Acyl carrier protein</fullName>
    </submittedName>
</protein>
<dbReference type="InterPro" id="IPR009081">
    <property type="entry name" value="PP-bd_ACP"/>
</dbReference>
<sequence length="81" mass="9610">MSDIERRVSDIMLAKLRVREPSLKDTDFDKSIYDLELDSLDVVELTQILERELKVQADRRQIGSFMLLEEFRSYFVLLATR</sequence>
<dbReference type="PROSITE" id="PS50075">
    <property type="entry name" value="CARRIER"/>
    <property type="match status" value="1"/>
</dbReference>
<dbReference type="Gene3D" id="1.10.1200.10">
    <property type="entry name" value="ACP-like"/>
    <property type="match status" value="1"/>
</dbReference>
<accession>A0A5P2GGH7</accession>
<dbReference type="Pfam" id="PF00550">
    <property type="entry name" value="PP-binding"/>
    <property type="match status" value="1"/>
</dbReference>
<dbReference type="EMBL" id="MK599163">
    <property type="protein sequence ID" value="QES95487.1"/>
    <property type="molecule type" value="Genomic_DNA"/>
</dbReference>